<dbReference type="EMBL" id="JBJKFK010007840">
    <property type="protein sequence ID" value="KAL3307263.1"/>
    <property type="molecule type" value="Genomic_DNA"/>
</dbReference>
<protein>
    <submittedName>
        <fullName evidence="4">Uncharacterized protein</fullName>
    </submittedName>
</protein>
<dbReference type="InterPro" id="IPR036770">
    <property type="entry name" value="Ankyrin_rpt-contain_sf"/>
</dbReference>
<accession>A0ABD2PJZ3</accession>
<feature type="repeat" description="ANK" evidence="3">
    <location>
        <begin position="179"/>
        <end position="211"/>
    </location>
</feature>
<dbReference type="Pfam" id="PF12796">
    <property type="entry name" value="Ank_2"/>
    <property type="match status" value="3"/>
</dbReference>
<keyword evidence="2 3" id="KW-0040">ANK repeat</keyword>
<dbReference type="PROSITE" id="PS50088">
    <property type="entry name" value="ANK_REPEAT"/>
    <property type="match status" value="5"/>
</dbReference>
<dbReference type="PANTHER" id="PTHR24123">
    <property type="entry name" value="ANKYRIN REPEAT-CONTAINING"/>
    <property type="match status" value="1"/>
</dbReference>
<comment type="caution">
    <text evidence="4">The sequence shown here is derived from an EMBL/GenBank/DDBJ whole genome shotgun (WGS) entry which is preliminary data.</text>
</comment>
<dbReference type="Proteomes" id="UP001626550">
    <property type="component" value="Unassembled WGS sequence"/>
</dbReference>
<evidence type="ECO:0000256" key="1">
    <source>
        <dbReference type="ARBA" id="ARBA00022737"/>
    </source>
</evidence>
<feature type="repeat" description="ANK" evidence="3">
    <location>
        <begin position="250"/>
        <end position="271"/>
    </location>
</feature>
<feature type="non-terminal residue" evidence="4">
    <location>
        <position position="1"/>
    </location>
</feature>
<keyword evidence="5" id="KW-1185">Reference proteome</keyword>
<evidence type="ECO:0000313" key="4">
    <source>
        <dbReference type="EMBL" id="KAL3307263.1"/>
    </source>
</evidence>
<dbReference type="PROSITE" id="PS50297">
    <property type="entry name" value="ANK_REP_REGION"/>
    <property type="match status" value="4"/>
</dbReference>
<dbReference type="SMART" id="SM00248">
    <property type="entry name" value="ANK"/>
    <property type="match status" value="8"/>
</dbReference>
<keyword evidence="1" id="KW-0677">Repeat</keyword>
<dbReference type="Gene3D" id="1.25.40.20">
    <property type="entry name" value="Ankyrin repeat-containing domain"/>
    <property type="match status" value="3"/>
</dbReference>
<dbReference type="PANTHER" id="PTHR24123:SF33">
    <property type="entry name" value="PROTEIN HOS4"/>
    <property type="match status" value="1"/>
</dbReference>
<dbReference type="SUPFAM" id="SSF48403">
    <property type="entry name" value="Ankyrin repeat"/>
    <property type="match status" value="1"/>
</dbReference>
<evidence type="ECO:0000256" key="3">
    <source>
        <dbReference type="PROSITE-ProRule" id="PRU00023"/>
    </source>
</evidence>
<dbReference type="Pfam" id="PF13637">
    <property type="entry name" value="Ank_4"/>
    <property type="match status" value="1"/>
</dbReference>
<feature type="repeat" description="ANK" evidence="3">
    <location>
        <begin position="7"/>
        <end position="39"/>
    </location>
</feature>
<dbReference type="AlphaFoldDB" id="A0ABD2PJZ3"/>
<gene>
    <name evidence="4" type="ORF">Ciccas_014227</name>
</gene>
<evidence type="ECO:0000256" key="2">
    <source>
        <dbReference type="ARBA" id="ARBA00023043"/>
    </source>
</evidence>
<sequence length="299" mass="33975">EKDEHDNGWTVLHTAAFHGFHRIVRVLLHYEADMASLDETEWTPFYYAVAEGHFDAVRIFVEHAKQEIKESLLAGLIGTPYTPMQLAIINGHYEIVEYLLNNRVKLTQVTETGDTCLHLACKSNDVKLFNLIFRKDTDALDKRNRSGQSPLHYAATHDCDSVADELIKKRANLELQDYKKRTPLFIAVQFSSAKTLELLLSKGASVHTVDRLLKTCVSRAVEKSSFEVFQILLNHILDNFQHLLNQGDDNRYTPLHTAAENGKIEMVKVLLGSEGINTVARDYKKRTALHLAARRGHLE</sequence>
<reference evidence="4 5" key="1">
    <citation type="submission" date="2024-11" db="EMBL/GenBank/DDBJ databases">
        <title>Adaptive evolution of stress response genes in parasites aligns with host niche diversity.</title>
        <authorList>
            <person name="Hahn C."/>
            <person name="Resl P."/>
        </authorList>
    </citation>
    <scope>NUCLEOTIDE SEQUENCE [LARGE SCALE GENOMIC DNA]</scope>
    <source>
        <strain evidence="4">EGGRZ-B1_66</strain>
        <tissue evidence="4">Body</tissue>
    </source>
</reference>
<dbReference type="InterPro" id="IPR002110">
    <property type="entry name" value="Ankyrin_rpt"/>
</dbReference>
<feature type="repeat" description="ANK" evidence="3">
    <location>
        <begin position="146"/>
        <end position="178"/>
    </location>
</feature>
<feature type="repeat" description="ANK" evidence="3">
    <location>
        <begin position="79"/>
        <end position="111"/>
    </location>
</feature>
<organism evidence="4 5">
    <name type="scientific">Cichlidogyrus casuarinus</name>
    <dbReference type="NCBI Taxonomy" id="1844966"/>
    <lineage>
        <taxon>Eukaryota</taxon>
        <taxon>Metazoa</taxon>
        <taxon>Spiralia</taxon>
        <taxon>Lophotrochozoa</taxon>
        <taxon>Platyhelminthes</taxon>
        <taxon>Monogenea</taxon>
        <taxon>Monopisthocotylea</taxon>
        <taxon>Dactylogyridea</taxon>
        <taxon>Ancyrocephalidae</taxon>
        <taxon>Cichlidogyrus</taxon>
    </lineage>
</organism>
<evidence type="ECO:0000313" key="5">
    <source>
        <dbReference type="Proteomes" id="UP001626550"/>
    </source>
</evidence>
<proteinExistence type="predicted"/>
<name>A0ABD2PJZ3_9PLAT</name>
<dbReference type="InterPro" id="IPR051165">
    <property type="entry name" value="Multifunctional_ANK_Repeat"/>
</dbReference>